<dbReference type="AlphaFoldDB" id="A0A381TLK8"/>
<dbReference type="Pfam" id="PF05875">
    <property type="entry name" value="Ceramidase"/>
    <property type="match status" value="1"/>
</dbReference>
<keyword evidence="3" id="KW-0378">Hydrolase</keyword>
<evidence type="ECO:0008006" key="8">
    <source>
        <dbReference type="Google" id="ProtNLM"/>
    </source>
</evidence>
<evidence type="ECO:0000256" key="4">
    <source>
        <dbReference type="ARBA" id="ARBA00022989"/>
    </source>
</evidence>
<reference evidence="7" key="1">
    <citation type="submission" date="2018-05" db="EMBL/GenBank/DDBJ databases">
        <authorList>
            <person name="Lanie J.A."/>
            <person name="Ng W.-L."/>
            <person name="Kazmierczak K.M."/>
            <person name="Andrzejewski T.M."/>
            <person name="Davidsen T.M."/>
            <person name="Wayne K.J."/>
            <person name="Tettelin H."/>
            <person name="Glass J.I."/>
            <person name="Rusch D."/>
            <person name="Podicherti R."/>
            <person name="Tsui H.-C.T."/>
            <person name="Winkler M.E."/>
        </authorList>
    </citation>
    <scope>NUCLEOTIDE SEQUENCE</scope>
</reference>
<keyword evidence="5 6" id="KW-0472">Membrane</keyword>
<accession>A0A381TLK8</accession>
<evidence type="ECO:0000256" key="2">
    <source>
        <dbReference type="ARBA" id="ARBA00022692"/>
    </source>
</evidence>
<dbReference type="GO" id="GO:0006672">
    <property type="term" value="P:ceramide metabolic process"/>
    <property type="evidence" value="ECO:0007669"/>
    <property type="project" value="InterPro"/>
</dbReference>
<feature type="transmembrane region" description="Helical" evidence="6">
    <location>
        <begin position="204"/>
        <end position="223"/>
    </location>
</feature>
<feature type="transmembrane region" description="Helical" evidence="6">
    <location>
        <begin position="167"/>
        <end position="192"/>
    </location>
</feature>
<feature type="transmembrane region" description="Helical" evidence="6">
    <location>
        <begin position="13"/>
        <end position="33"/>
    </location>
</feature>
<feature type="transmembrane region" description="Helical" evidence="6">
    <location>
        <begin position="295"/>
        <end position="312"/>
    </location>
</feature>
<protein>
    <recommendedName>
        <fullName evidence="8">Ceramidase</fullName>
    </recommendedName>
</protein>
<evidence type="ECO:0000256" key="6">
    <source>
        <dbReference type="SAM" id="Phobius"/>
    </source>
</evidence>
<evidence type="ECO:0000256" key="5">
    <source>
        <dbReference type="ARBA" id="ARBA00023136"/>
    </source>
</evidence>
<dbReference type="GO" id="GO:0016020">
    <property type="term" value="C:membrane"/>
    <property type="evidence" value="ECO:0007669"/>
    <property type="project" value="UniProtKB-SubCell"/>
</dbReference>
<gene>
    <name evidence="7" type="ORF">METZ01_LOCUS69809</name>
</gene>
<dbReference type="InterPro" id="IPR008901">
    <property type="entry name" value="ACER"/>
</dbReference>
<keyword evidence="4 6" id="KW-1133">Transmembrane helix</keyword>
<feature type="transmembrane region" description="Helical" evidence="6">
    <location>
        <begin position="229"/>
        <end position="246"/>
    </location>
</feature>
<feature type="non-terminal residue" evidence="7">
    <location>
        <position position="1"/>
    </location>
</feature>
<name>A0A381TLK8_9ZZZZ</name>
<proteinExistence type="predicted"/>
<feature type="transmembrane region" description="Helical" evidence="6">
    <location>
        <begin position="258"/>
        <end position="275"/>
    </location>
</feature>
<evidence type="ECO:0000313" key="7">
    <source>
        <dbReference type="EMBL" id="SVA16955.1"/>
    </source>
</evidence>
<dbReference type="EMBL" id="UINC01004802">
    <property type="protein sequence ID" value="SVA16955.1"/>
    <property type="molecule type" value="Genomic_DNA"/>
</dbReference>
<organism evidence="7">
    <name type="scientific">marine metagenome</name>
    <dbReference type="NCBI Taxonomy" id="408172"/>
    <lineage>
        <taxon>unclassified sequences</taxon>
        <taxon>metagenomes</taxon>
        <taxon>ecological metagenomes</taxon>
    </lineage>
</organism>
<dbReference type="GO" id="GO:0016811">
    <property type="term" value="F:hydrolase activity, acting on carbon-nitrogen (but not peptide) bonds, in linear amides"/>
    <property type="evidence" value="ECO:0007669"/>
    <property type="project" value="InterPro"/>
</dbReference>
<sequence>VIDDEYIRERREFFTVLVGVVVIFAIFALTYTLNDNSWGAESESGISDVAGYCERIQAGFIREPANTWSNLPFILVGLYVLWMMQYDSRDGLPSLSNRSWFTLTYGMACAAVGVGSFAMHGFNTDWGGWLDLSGMMMYITMPVFYNFSRFFRWNEQKFLTTYLGANALLSVLHWQYGIGLFVWVFSIGIWLAQETAIRYQQQPLAIFLVPIVGIIILVGYNPVNFVREQIGVIIIIFMALLAWFLYRLDEIKLQRTHTPYFWCGSAAYLLASFIWRASQKGGSICEPDSLLQGHALWHILGAVAMFCFYRYFRTEVNNY</sequence>
<keyword evidence="2 6" id="KW-0812">Transmembrane</keyword>
<feature type="transmembrane region" description="Helical" evidence="6">
    <location>
        <begin position="102"/>
        <end position="122"/>
    </location>
</feature>
<evidence type="ECO:0000256" key="3">
    <source>
        <dbReference type="ARBA" id="ARBA00022801"/>
    </source>
</evidence>
<feature type="transmembrane region" description="Helical" evidence="6">
    <location>
        <begin position="129"/>
        <end position="147"/>
    </location>
</feature>
<comment type="subcellular location">
    <subcellularLocation>
        <location evidence="1">Membrane</location>
        <topology evidence="1">Multi-pass membrane protein</topology>
    </subcellularLocation>
</comment>
<evidence type="ECO:0000256" key="1">
    <source>
        <dbReference type="ARBA" id="ARBA00004141"/>
    </source>
</evidence>